<name>B0XF65_CULQU</name>
<evidence type="ECO:0000256" key="8">
    <source>
        <dbReference type="SAM" id="Phobius"/>
    </source>
</evidence>
<evidence type="ECO:0000259" key="9">
    <source>
        <dbReference type="PROSITE" id="PS50255"/>
    </source>
</evidence>
<dbReference type="SMART" id="SM01117">
    <property type="entry name" value="Cyt-b5"/>
    <property type="match status" value="2"/>
</dbReference>
<dbReference type="GO" id="GO:0006801">
    <property type="term" value="P:superoxide metabolic process"/>
    <property type="evidence" value="ECO:0007669"/>
    <property type="project" value="TreeGrafter"/>
</dbReference>
<dbReference type="SUPFAM" id="SSF52343">
    <property type="entry name" value="Ferredoxin reductase-like, C-terminal NADP-linked domain"/>
    <property type="match status" value="1"/>
</dbReference>
<evidence type="ECO:0000256" key="1">
    <source>
        <dbReference type="ARBA" id="ARBA00004240"/>
    </source>
</evidence>
<dbReference type="InterPro" id="IPR051872">
    <property type="entry name" value="Cytochrome_b5/Flavoprotein_Rdt"/>
</dbReference>
<feature type="transmembrane region" description="Helical" evidence="8">
    <location>
        <begin position="661"/>
        <end position="681"/>
    </location>
</feature>
<evidence type="ECO:0000313" key="12">
    <source>
        <dbReference type="EnsemblMetazoa" id="CPIJ018120-PA"/>
    </source>
</evidence>
<dbReference type="AlphaFoldDB" id="B0XF65"/>
<evidence type="ECO:0000313" key="11">
    <source>
        <dbReference type="EMBL" id="EDS26478.1"/>
    </source>
</evidence>
<dbReference type="PANTHER" id="PTHR46237:SF1">
    <property type="entry name" value="CYTOCHROME B5 REDUCTASE 4"/>
    <property type="match status" value="1"/>
</dbReference>
<dbReference type="Gene3D" id="3.10.120.10">
    <property type="entry name" value="Cytochrome b5-like heme/steroid binding domain"/>
    <property type="match status" value="2"/>
</dbReference>
<keyword evidence="7" id="KW-0408">Iron</keyword>
<protein>
    <submittedName>
        <fullName evidence="11 12">Flavohemoprotein B5/b5r</fullName>
    </submittedName>
</protein>
<dbReference type="EMBL" id="DS232900">
    <property type="protein sequence ID" value="EDS26478.1"/>
    <property type="molecule type" value="Genomic_DNA"/>
</dbReference>
<comment type="subcellular location">
    <subcellularLocation>
        <location evidence="1">Endoplasmic reticulum</location>
    </subcellularLocation>
</comment>
<reference evidence="12" key="2">
    <citation type="submission" date="2021-02" db="UniProtKB">
        <authorList>
            <consortium name="EnsemblMetazoa"/>
        </authorList>
    </citation>
    <scope>IDENTIFICATION</scope>
    <source>
        <strain evidence="12">JHB</strain>
    </source>
</reference>
<dbReference type="InterPro" id="IPR001199">
    <property type="entry name" value="Cyt_B5-like_heme/steroid-bd"/>
</dbReference>
<gene>
    <name evidence="12" type="primary">6051933</name>
    <name evidence="11" type="ORF">CpipJ_CPIJ018120</name>
</gene>
<feature type="domain" description="FAD-binding FR-type" evidence="10">
    <location>
        <begin position="544"/>
        <end position="653"/>
    </location>
</feature>
<dbReference type="InterPro" id="IPR017927">
    <property type="entry name" value="FAD-bd_FR_type"/>
</dbReference>
<dbReference type="InterPro" id="IPR008333">
    <property type="entry name" value="Cbr1-like_FAD-bd_dom"/>
</dbReference>
<evidence type="ECO:0000256" key="5">
    <source>
        <dbReference type="ARBA" id="ARBA00022824"/>
    </source>
</evidence>
<proteinExistence type="inferred from homology"/>
<dbReference type="OrthoDB" id="432299at2759"/>
<evidence type="ECO:0000256" key="6">
    <source>
        <dbReference type="ARBA" id="ARBA00023002"/>
    </source>
</evidence>
<dbReference type="eggNOG" id="KOG0536">
    <property type="taxonomic scope" value="Eukaryota"/>
</dbReference>
<dbReference type="PROSITE" id="PS00191">
    <property type="entry name" value="CYTOCHROME_B5_1"/>
    <property type="match status" value="2"/>
</dbReference>
<comment type="similarity">
    <text evidence="2">Belongs to the flavoprotein pyridine nucleotide cytochrome reductase family.</text>
</comment>
<dbReference type="Gene3D" id="3.40.50.80">
    <property type="entry name" value="Nucleotide-binding domain of ferredoxin-NADP reductase (FNR) module"/>
    <property type="match status" value="1"/>
</dbReference>
<feature type="domain" description="Cytochrome b5 heme-binding" evidence="9">
    <location>
        <begin position="20"/>
        <end position="96"/>
    </location>
</feature>
<dbReference type="CDD" id="cd06183">
    <property type="entry name" value="cyt_b5_reduct_like"/>
    <property type="match status" value="1"/>
</dbReference>
<dbReference type="STRING" id="7176.B0XF65"/>
<dbReference type="EnsemblMetazoa" id="CPIJ018120-RA">
    <property type="protein sequence ID" value="CPIJ018120-PA"/>
    <property type="gene ID" value="CPIJ018120"/>
</dbReference>
<dbReference type="InterPro" id="IPR037908">
    <property type="entry name" value="p23_NCB5OR"/>
</dbReference>
<dbReference type="SUPFAM" id="SSF63380">
    <property type="entry name" value="Riboflavin synthase domain-like"/>
    <property type="match status" value="1"/>
</dbReference>
<dbReference type="Pfam" id="PF00970">
    <property type="entry name" value="FAD_binding_6"/>
    <property type="match status" value="1"/>
</dbReference>
<dbReference type="FunCoup" id="B0XF65">
    <property type="interactions" value="1568"/>
</dbReference>
<evidence type="ECO:0000313" key="13">
    <source>
        <dbReference type="Proteomes" id="UP000002320"/>
    </source>
</evidence>
<dbReference type="VEuPathDB" id="VectorBase:CPIJ018120"/>
<dbReference type="eggNOG" id="KOG0534">
    <property type="taxonomic scope" value="Eukaryota"/>
</dbReference>
<evidence type="ECO:0000259" key="10">
    <source>
        <dbReference type="PROSITE" id="PS51384"/>
    </source>
</evidence>
<keyword evidence="3" id="KW-0349">Heme</keyword>
<dbReference type="Proteomes" id="UP000002320">
    <property type="component" value="Unassembled WGS sequence"/>
</dbReference>
<dbReference type="Pfam" id="PF00173">
    <property type="entry name" value="Cyt-b5"/>
    <property type="match status" value="2"/>
</dbReference>
<dbReference type="InterPro" id="IPR017938">
    <property type="entry name" value="Riboflavin_synthase-like_b-brl"/>
</dbReference>
<dbReference type="InParanoid" id="B0XF65"/>
<dbReference type="KEGG" id="cqu:CpipJ_CPIJ018120"/>
<dbReference type="CDD" id="cd06490">
    <property type="entry name" value="p23_NCB5OR"/>
    <property type="match status" value="2"/>
</dbReference>
<dbReference type="HOGENOM" id="CLU_400243_0_0_1"/>
<dbReference type="PROSITE" id="PS50255">
    <property type="entry name" value="CYTOCHROME_B5_2"/>
    <property type="match status" value="2"/>
</dbReference>
<dbReference type="GO" id="GO:0005783">
    <property type="term" value="C:endoplasmic reticulum"/>
    <property type="evidence" value="ECO:0007669"/>
    <property type="project" value="UniProtKB-SubCell"/>
</dbReference>
<dbReference type="GO" id="GO:0020037">
    <property type="term" value="F:heme binding"/>
    <property type="evidence" value="ECO:0007669"/>
    <property type="project" value="InterPro"/>
</dbReference>
<dbReference type="InterPro" id="IPR039261">
    <property type="entry name" value="FNR_nucleotide-bd"/>
</dbReference>
<evidence type="ECO:0000256" key="7">
    <source>
        <dbReference type="ARBA" id="ARBA00023004"/>
    </source>
</evidence>
<dbReference type="InterPro" id="IPR036400">
    <property type="entry name" value="Cyt_B5-like_heme/steroid_sf"/>
</dbReference>
<dbReference type="InterPro" id="IPR018506">
    <property type="entry name" value="Cyt_B5_heme-BS"/>
</dbReference>
<evidence type="ECO:0000256" key="4">
    <source>
        <dbReference type="ARBA" id="ARBA00022723"/>
    </source>
</evidence>
<dbReference type="GO" id="GO:0046872">
    <property type="term" value="F:metal ion binding"/>
    <property type="evidence" value="ECO:0007669"/>
    <property type="project" value="UniProtKB-KW"/>
</dbReference>
<dbReference type="PROSITE" id="PS51384">
    <property type="entry name" value="FAD_FR"/>
    <property type="match status" value="1"/>
</dbReference>
<dbReference type="GO" id="GO:0004128">
    <property type="term" value="F:cytochrome-b5 reductase activity, acting on NAD(P)H"/>
    <property type="evidence" value="ECO:0007669"/>
    <property type="project" value="TreeGrafter"/>
</dbReference>
<sequence length="688" mass="76061">MDWIRLGNSGADLAGTGGRVRPVSHAELAEHNKPGDMWMAIRGKVYNMTSYLDFHPGGVDELMRGAGKDATSLFDEVHAWVNYESLLAKCFVGPLRNTTVLNLGSPKGTMPPPAFLKPPTPVTPPADTPKTASAVSIMSSSSEDSAAKTLPVVPRFDWIQKTAEVSFIFYTRALCNPAVIVELVNNLEFNVRFFLEGNVLHRYRFQASNNLQWPCTVRQSLETGKVEIVFNKLLPGLWTNYGTMEYDQKENYELELNDPNPPTGCDDFAHPNTNLGNPRNKTALKPGHSLMDWIRLGNSGADLAGTGGRVRPVSHAELAEHNKPGDMWMAIRGKVYNMTSYLDFHPGGVDELMRGAGKDATSLFDEVHAWVNYESLLAKCFVGPLRNTTVLNLGSPKGTMPPPAFLKPPTPVTPPADTPKTASAVSIMSSSSEDSAAKTLPVVPRFDWIQKTAEVSFIFYTRALCNPAVIVELVNNLEFNVRFFLEGNVLHRYRFQASNNLQWPCTVRQSLETGKVEIVFNKLLPGLWTNYGTMEYDQKENYELELNEYDVATRIEITHDSCVLLLRPKNNSILQLTPIGHHISVSAPIEGEFVTRSYTPVPANAVPTDCPPTFIPLLVKTYPHGALSRHLTRPVPLATSLQLSQPSGNFALAKLKHHNRIALLAAGSGITPMLALLNYLLERTSNRM</sequence>
<keyword evidence="8" id="KW-0472">Membrane</keyword>
<dbReference type="Gene3D" id="2.40.30.10">
    <property type="entry name" value="Translation factors"/>
    <property type="match status" value="1"/>
</dbReference>
<keyword evidence="8" id="KW-0812">Transmembrane</keyword>
<accession>B0XF65</accession>
<reference evidence="11" key="1">
    <citation type="submission" date="2007-03" db="EMBL/GenBank/DDBJ databases">
        <title>Annotation of Culex pipiens quinquefasciatus.</title>
        <authorList>
            <consortium name="The Broad Institute Genome Sequencing Platform"/>
            <person name="Atkinson P.W."/>
            <person name="Hemingway J."/>
            <person name="Christensen B.M."/>
            <person name="Higgs S."/>
            <person name="Kodira C."/>
            <person name="Hannick L."/>
            <person name="Megy K."/>
            <person name="O'Leary S."/>
            <person name="Pearson M."/>
            <person name="Haas B.J."/>
            <person name="Mauceli E."/>
            <person name="Wortman J.R."/>
            <person name="Lee N.H."/>
            <person name="Guigo R."/>
            <person name="Stanke M."/>
            <person name="Alvarado L."/>
            <person name="Amedeo P."/>
            <person name="Antoine C.H."/>
            <person name="Arensburger P."/>
            <person name="Bidwell S.L."/>
            <person name="Crawford M."/>
            <person name="Camaro F."/>
            <person name="Devon K."/>
            <person name="Engels R."/>
            <person name="Hammond M."/>
            <person name="Howarth C."/>
            <person name="Koehrsen M."/>
            <person name="Lawson D."/>
            <person name="Montgomery P."/>
            <person name="Nene V."/>
            <person name="Nusbaum C."/>
            <person name="Puiu D."/>
            <person name="Romero-Severson J."/>
            <person name="Severson D.W."/>
            <person name="Shumway M."/>
            <person name="Sisk P."/>
            <person name="Stolte C."/>
            <person name="Zeng Q."/>
            <person name="Eisenstadt E."/>
            <person name="Fraser-Liggett C."/>
            <person name="Strausberg R."/>
            <person name="Galagan J."/>
            <person name="Birren B."/>
            <person name="Collins F.H."/>
        </authorList>
    </citation>
    <scope>NUCLEOTIDE SEQUENCE [LARGE SCALE GENOMIC DNA]</scope>
    <source>
        <strain evidence="11">JHB</strain>
    </source>
</reference>
<evidence type="ECO:0000256" key="3">
    <source>
        <dbReference type="ARBA" id="ARBA00022617"/>
    </source>
</evidence>
<keyword evidence="4" id="KW-0479">Metal-binding</keyword>
<keyword evidence="8" id="KW-1133">Transmembrane helix</keyword>
<dbReference type="PANTHER" id="PTHR46237">
    <property type="entry name" value="CYTOCHROME B5 REDUCTASE 4 FAMILY MEMBER"/>
    <property type="match status" value="1"/>
</dbReference>
<feature type="domain" description="Cytochrome b5 heme-binding" evidence="9">
    <location>
        <begin position="310"/>
        <end position="386"/>
    </location>
</feature>
<organism>
    <name type="scientific">Culex quinquefasciatus</name>
    <name type="common">Southern house mosquito</name>
    <name type="synonym">Culex pungens</name>
    <dbReference type="NCBI Taxonomy" id="7176"/>
    <lineage>
        <taxon>Eukaryota</taxon>
        <taxon>Metazoa</taxon>
        <taxon>Ecdysozoa</taxon>
        <taxon>Arthropoda</taxon>
        <taxon>Hexapoda</taxon>
        <taxon>Insecta</taxon>
        <taxon>Pterygota</taxon>
        <taxon>Neoptera</taxon>
        <taxon>Endopterygota</taxon>
        <taxon>Diptera</taxon>
        <taxon>Nematocera</taxon>
        <taxon>Culicoidea</taxon>
        <taxon>Culicidae</taxon>
        <taxon>Culicinae</taxon>
        <taxon>Culicini</taxon>
        <taxon>Culex</taxon>
        <taxon>Culex</taxon>
    </lineage>
</organism>
<keyword evidence="5" id="KW-0256">Endoplasmic reticulum</keyword>
<keyword evidence="13" id="KW-1185">Reference proteome</keyword>
<dbReference type="PRINTS" id="PR00406">
    <property type="entry name" value="CYTB5RDTASE"/>
</dbReference>
<dbReference type="FunFam" id="3.10.120.10:FF:000001">
    <property type="entry name" value="Cytochrome b5 reductase 4"/>
    <property type="match status" value="2"/>
</dbReference>
<dbReference type="SUPFAM" id="SSF55856">
    <property type="entry name" value="Cytochrome b5-like heme/steroid binding domain"/>
    <property type="match status" value="2"/>
</dbReference>
<evidence type="ECO:0000256" key="2">
    <source>
        <dbReference type="ARBA" id="ARBA00006105"/>
    </source>
</evidence>
<dbReference type="VEuPathDB" id="VectorBase:CQUJHB002715"/>
<keyword evidence="6" id="KW-0560">Oxidoreductase</keyword>